<feature type="transmembrane region" description="Helical" evidence="2">
    <location>
        <begin position="62"/>
        <end position="81"/>
    </location>
</feature>
<feature type="transmembrane region" description="Helical" evidence="2">
    <location>
        <begin position="148"/>
        <end position="165"/>
    </location>
</feature>
<dbReference type="InterPro" id="IPR005804">
    <property type="entry name" value="FA_desaturase_dom"/>
</dbReference>
<keyword evidence="2" id="KW-1133">Transmembrane helix</keyword>
<evidence type="ECO:0000259" key="3">
    <source>
        <dbReference type="Pfam" id="PF00487"/>
    </source>
</evidence>
<evidence type="ECO:0000256" key="2">
    <source>
        <dbReference type="SAM" id="Phobius"/>
    </source>
</evidence>
<feature type="transmembrane region" description="Helical" evidence="2">
    <location>
        <begin position="38"/>
        <end position="56"/>
    </location>
</feature>
<dbReference type="PANTHER" id="PTHR12879:SF8">
    <property type="entry name" value="SPHINGOLIPID DELTA(4)-DESATURASE DES1"/>
    <property type="match status" value="1"/>
</dbReference>
<feature type="domain" description="Fatty acid desaturase" evidence="3">
    <location>
        <begin position="62"/>
        <end position="292"/>
    </location>
</feature>
<dbReference type="PANTHER" id="PTHR12879">
    <property type="entry name" value="SPHINGOLIPID DELTA 4 DESATURASE/C-4 HYDROXYLASE PROTEIN DES2"/>
    <property type="match status" value="1"/>
</dbReference>
<name>A0A7Y2E6Z8_UNCEI</name>
<dbReference type="AlphaFoldDB" id="A0A7Y2E6Z8"/>
<feature type="transmembrane region" description="Helical" evidence="2">
    <location>
        <begin position="177"/>
        <end position="201"/>
    </location>
</feature>
<evidence type="ECO:0000313" key="4">
    <source>
        <dbReference type="EMBL" id="NNF06389.1"/>
    </source>
</evidence>
<keyword evidence="2" id="KW-0472">Membrane</keyword>
<evidence type="ECO:0000313" key="5">
    <source>
        <dbReference type="Proteomes" id="UP000547674"/>
    </source>
</evidence>
<evidence type="ECO:0000256" key="1">
    <source>
        <dbReference type="SAM" id="MobiDB-lite"/>
    </source>
</evidence>
<gene>
    <name evidence="4" type="ORF">HKN21_06485</name>
</gene>
<dbReference type="EMBL" id="JABDJR010000244">
    <property type="protein sequence ID" value="NNF06389.1"/>
    <property type="molecule type" value="Genomic_DNA"/>
</dbReference>
<proteinExistence type="predicted"/>
<feature type="region of interest" description="Disordered" evidence="1">
    <location>
        <begin position="316"/>
        <end position="335"/>
    </location>
</feature>
<dbReference type="GO" id="GO:0042284">
    <property type="term" value="F:sphingolipid delta-4 desaturase activity"/>
    <property type="evidence" value="ECO:0007669"/>
    <property type="project" value="TreeGrafter"/>
</dbReference>
<dbReference type="GO" id="GO:0046513">
    <property type="term" value="P:ceramide biosynthetic process"/>
    <property type="evidence" value="ECO:0007669"/>
    <property type="project" value="TreeGrafter"/>
</dbReference>
<dbReference type="Proteomes" id="UP000547674">
    <property type="component" value="Unassembled WGS sequence"/>
</dbReference>
<sequence>MKRKVYQPHNLEIQRRIREYLSPEDIQEVHKRAAWKHFAIVLQQTILLIGLGILAYNITNPWIWAPLALFQGFVILSFIILLHEQIHNAIFSKKRPFIERLLGMYYGLPSSISPSQFKRWHLDHHNELGSTTDDPKRAYLSPKKNTPWFKALYMTPALFVIYSIASSKEAKSYPKKLVLTMVAERVVLLGCHVALLLWLVQSGGWDAWFRVHGAPLFLAFPFAFTLNRLGQHYAIDPEDPAKWATLVNSNKFWDWLFVYSNLHLEHHYLVGVPCYNLPKLNRMLQPFYRDIGHEPYGYGKLLYNWFVKNAEPHTQWQKKPPTTKGMVAGGSTMRR</sequence>
<dbReference type="Pfam" id="PF00487">
    <property type="entry name" value="FA_desaturase"/>
    <property type="match status" value="1"/>
</dbReference>
<organism evidence="4 5">
    <name type="scientific">Eiseniibacteriota bacterium</name>
    <dbReference type="NCBI Taxonomy" id="2212470"/>
    <lineage>
        <taxon>Bacteria</taxon>
        <taxon>Candidatus Eiseniibacteriota</taxon>
    </lineage>
</organism>
<reference evidence="4 5" key="1">
    <citation type="submission" date="2020-03" db="EMBL/GenBank/DDBJ databases">
        <title>Metabolic flexibility allows generalist bacteria to become dominant in a frequently disturbed ecosystem.</title>
        <authorList>
            <person name="Chen Y.-J."/>
            <person name="Leung P.M."/>
            <person name="Bay S.K."/>
            <person name="Hugenholtz P."/>
            <person name="Kessler A.J."/>
            <person name="Shelley G."/>
            <person name="Waite D.W."/>
            <person name="Cook P.L."/>
            <person name="Greening C."/>
        </authorList>
    </citation>
    <scope>NUCLEOTIDE SEQUENCE [LARGE SCALE GENOMIC DNA]</scope>
    <source>
        <strain evidence="4">SS_bin_28</strain>
    </source>
</reference>
<accession>A0A7Y2E6Z8</accession>
<comment type="caution">
    <text evidence="4">The sequence shown here is derived from an EMBL/GenBank/DDBJ whole genome shotgun (WGS) entry which is preliminary data.</text>
</comment>
<protein>
    <recommendedName>
        <fullName evidence="3">Fatty acid desaturase domain-containing protein</fullName>
    </recommendedName>
</protein>
<dbReference type="GO" id="GO:0016020">
    <property type="term" value="C:membrane"/>
    <property type="evidence" value="ECO:0007669"/>
    <property type="project" value="GOC"/>
</dbReference>
<keyword evidence="2" id="KW-0812">Transmembrane</keyword>